<keyword evidence="2" id="KW-1133">Transmembrane helix</keyword>
<dbReference type="Pfam" id="PF07811">
    <property type="entry name" value="TadE"/>
    <property type="match status" value="1"/>
</dbReference>
<organism evidence="4 5">
    <name type="scientific">Aurantiacibacter spongiae</name>
    <dbReference type="NCBI Taxonomy" id="2488860"/>
    <lineage>
        <taxon>Bacteria</taxon>
        <taxon>Pseudomonadati</taxon>
        <taxon>Pseudomonadota</taxon>
        <taxon>Alphaproteobacteria</taxon>
        <taxon>Sphingomonadales</taxon>
        <taxon>Erythrobacteraceae</taxon>
        <taxon>Aurantiacibacter</taxon>
    </lineage>
</organism>
<dbReference type="InterPro" id="IPR012495">
    <property type="entry name" value="TadE-like_dom"/>
</dbReference>
<dbReference type="OrthoDB" id="7432392at2"/>
<feature type="transmembrane region" description="Helical" evidence="2">
    <location>
        <begin position="20"/>
        <end position="46"/>
    </location>
</feature>
<dbReference type="RefSeq" id="WP_123880851.1">
    <property type="nucleotide sequence ID" value="NZ_RPFZ01000001.1"/>
</dbReference>
<comment type="caution">
    <text evidence="4">The sequence shown here is derived from an EMBL/GenBank/DDBJ whole genome shotgun (WGS) entry which is preliminary data.</text>
</comment>
<evidence type="ECO:0000256" key="2">
    <source>
        <dbReference type="SAM" id="Phobius"/>
    </source>
</evidence>
<keyword evidence="2" id="KW-0472">Membrane</keyword>
<keyword evidence="2" id="KW-0812">Transmembrane</keyword>
<feature type="domain" description="TadE-like" evidence="3">
    <location>
        <begin position="18"/>
        <end position="59"/>
    </location>
</feature>
<evidence type="ECO:0000259" key="3">
    <source>
        <dbReference type="Pfam" id="PF07811"/>
    </source>
</evidence>
<sequence>MTARSRNVLFRLLRDEDGLAFVEFAFVAPLLLLLILGGLELAYYALSQMRVNQIAMTVADNAGRVVTGIDEANVYEVFSGAEVIGEPIDFEANGRIVLSSLQPNGQRGRRAGQMINWQRCWGDLDVDPAYGGEDTGRNDETLEDGMGSAGNRITSDEGTAVMVVEVTYDYQPLINADFMPLNPVIRHESAFNVRGRQNNNITNSQELSRLTC</sequence>
<reference evidence="4 5" key="1">
    <citation type="submission" date="2018-11" db="EMBL/GenBank/DDBJ databases">
        <title>Erythrobacter spongiae sp. nov., isolated from a marine sponge.</title>
        <authorList>
            <person name="Zhuang L."/>
            <person name="Luo L."/>
        </authorList>
    </citation>
    <scope>NUCLEOTIDE SEQUENCE [LARGE SCALE GENOMIC DNA]</scope>
    <source>
        <strain evidence="4 5">HN-E23</strain>
    </source>
</reference>
<gene>
    <name evidence="4" type="ORF">EG799_10135</name>
</gene>
<dbReference type="Proteomes" id="UP000275232">
    <property type="component" value="Unassembled WGS sequence"/>
</dbReference>
<keyword evidence="5" id="KW-1185">Reference proteome</keyword>
<evidence type="ECO:0000313" key="5">
    <source>
        <dbReference type="Proteomes" id="UP000275232"/>
    </source>
</evidence>
<feature type="region of interest" description="Disordered" evidence="1">
    <location>
        <begin position="132"/>
        <end position="151"/>
    </location>
</feature>
<accession>A0A3N5DM68</accession>
<dbReference type="AlphaFoldDB" id="A0A3N5DM68"/>
<name>A0A3N5DM68_9SPHN</name>
<dbReference type="EMBL" id="RPFZ01000001">
    <property type="protein sequence ID" value="RPF71935.1"/>
    <property type="molecule type" value="Genomic_DNA"/>
</dbReference>
<proteinExistence type="predicted"/>
<evidence type="ECO:0000313" key="4">
    <source>
        <dbReference type="EMBL" id="RPF71935.1"/>
    </source>
</evidence>
<protein>
    <submittedName>
        <fullName evidence="4">Pilus assembly protein</fullName>
    </submittedName>
</protein>
<evidence type="ECO:0000256" key="1">
    <source>
        <dbReference type="SAM" id="MobiDB-lite"/>
    </source>
</evidence>